<dbReference type="CDD" id="cd18560">
    <property type="entry name" value="ABC_6TM_ATM1_ABCB7_HMT1_ABCB6"/>
    <property type="match status" value="1"/>
</dbReference>
<keyword evidence="2" id="KW-0813">Transport</keyword>
<name>A0A9W7KYM5_9STRA</name>
<evidence type="ECO:0000256" key="4">
    <source>
        <dbReference type="ARBA" id="ARBA00022741"/>
    </source>
</evidence>
<keyword evidence="12" id="KW-1185">Reference proteome</keyword>
<dbReference type="Pfam" id="PF00005">
    <property type="entry name" value="ABC_tran"/>
    <property type="match status" value="1"/>
</dbReference>
<dbReference type="PANTHER" id="PTHR24221:SF503">
    <property type="entry name" value="MITOCHONDRIAL POTASSIUM CHANNEL ATP-BINDING SUBUNIT"/>
    <property type="match status" value="1"/>
</dbReference>
<dbReference type="InterPro" id="IPR011527">
    <property type="entry name" value="ABC1_TM_dom"/>
</dbReference>
<evidence type="ECO:0000313" key="11">
    <source>
        <dbReference type="EMBL" id="GMI16668.1"/>
    </source>
</evidence>
<dbReference type="GO" id="GO:0005524">
    <property type="term" value="F:ATP binding"/>
    <property type="evidence" value="ECO:0007669"/>
    <property type="project" value="UniProtKB-KW"/>
</dbReference>
<evidence type="ECO:0000256" key="5">
    <source>
        <dbReference type="ARBA" id="ARBA00022840"/>
    </source>
</evidence>
<dbReference type="PANTHER" id="PTHR24221">
    <property type="entry name" value="ATP-BINDING CASSETTE SUB-FAMILY B"/>
    <property type="match status" value="1"/>
</dbReference>
<protein>
    <submittedName>
        <fullName evidence="11">Uncharacterized protein</fullName>
    </submittedName>
</protein>
<feature type="transmembrane region" description="Helical" evidence="8">
    <location>
        <begin position="170"/>
        <end position="193"/>
    </location>
</feature>
<dbReference type="InterPro" id="IPR036640">
    <property type="entry name" value="ABC1_TM_sf"/>
</dbReference>
<feature type="transmembrane region" description="Helical" evidence="8">
    <location>
        <begin position="93"/>
        <end position="113"/>
    </location>
</feature>
<dbReference type="InterPro" id="IPR017871">
    <property type="entry name" value="ABC_transporter-like_CS"/>
</dbReference>
<keyword evidence="6 8" id="KW-1133">Transmembrane helix</keyword>
<dbReference type="OrthoDB" id="6500128at2759"/>
<dbReference type="GO" id="GO:0005737">
    <property type="term" value="C:cytoplasm"/>
    <property type="evidence" value="ECO:0007669"/>
    <property type="project" value="UniProtKB-ARBA"/>
</dbReference>
<dbReference type="PROSITE" id="PS50893">
    <property type="entry name" value="ABC_TRANSPORTER_2"/>
    <property type="match status" value="1"/>
</dbReference>
<feature type="domain" description="ABC transporter" evidence="9">
    <location>
        <begin position="408"/>
        <end position="646"/>
    </location>
</feature>
<dbReference type="AlphaFoldDB" id="A0A9W7KYM5"/>
<evidence type="ECO:0000313" key="12">
    <source>
        <dbReference type="Proteomes" id="UP001165122"/>
    </source>
</evidence>
<evidence type="ECO:0000256" key="6">
    <source>
        <dbReference type="ARBA" id="ARBA00022989"/>
    </source>
</evidence>
<evidence type="ECO:0000256" key="2">
    <source>
        <dbReference type="ARBA" id="ARBA00022448"/>
    </source>
</evidence>
<evidence type="ECO:0000256" key="8">
    <source>
        <dbReference type="SAM" id="Phobius"/>
    </source>
</evidence>
<evidence type="ECO:0000256" key="7">
    <source>
        <dbReference type="ARBA" id="ARBA00023136"/>
    </source>
</evidence>
<dbReference type="Gene3D" id="1.20.1560.10">
    <property type="entry name" value="ABC transporter type 1, transmembrane domain"/>
    <property type="match status" value="1"/>
</dbReference>
<dbReference type="PROSITE" id="PS00211">
    <property type="entry name" value="ABC_TRANSPORTER_1"/>
    <property type="match status" value="1"/>
</dbReference>
<dbReference type="GO" id="GO:0140359">
    <property type="term" value="F:ABC-type transporter activity"/>
    <property type="evidence" value="ECO:0007669"/>
    <property type="project" value="InterPro"/>
</dbReference>
<gene>
    <name evidence="11" type="ORF">TrLO_g10835</name>
</gene>
<keyword evidence="5" id="KW-0067">ATP-binding</keyword>
<feature type="transmembrane region" description="Helical" evidence="8">
    <location>
        <begin position="61"/>
        <end position="81"/>
    </location>
</feature>
<dbReference type="GO" id="GO:0016020">
    <property type="term" value="C:membrane"/>
    <property type="evidence" value="ECO:0007669"/>
    <property type="project" value="UniProtKB-SubCell"/>
</dbReference>
<comment type="caution">
    <text evidence="11">The sequence shown here is derived from an EMBL/GenBank/DDBJ whole genome shotgun (WGS) entry which is preliminary data.</text>
</comment>
<feature type="domain" description="ABC transmembrane type-1" evidence="10">
    <location>
        <begin position="65"/>
        <end position="362"/>
    </location>
</feature>
<sequence>MCCRIRLEYEDREELEEVTEIREKSKRKKELTLLKILHLLRPYFWPSSTSSSASLNRLRSILTWVFVIASKSCSILAPIFIGKASGDLINENYHSAIINSIIYVTLTLLSKIFKECQSLIYLRVKQAAFVQLSRETFEHLHRLSLDWHLRKKLGDVLRSMDRGIGGCDTLMNYGFLYLIPALFECVSVCIVFSYKFKYWPLSICIFYFIYIYILVTILMTLWRKKFRKSLNKNDNDYHEKITDSLVNFETVKYFTAEKWEEQRFGSSVAKYQNQSVNVQASLSALNISQQVLMQACMGMALALSVVSARGRMECEDDAAEENESAERCEGMEAGDFVSVTIYILQLFTPLNFLGTVYNGLVMAFVDLGNLSELLAEDADITDSPHAVHIPSSETYLSTQPNKENAPVIEFKDVRFRYPTQPVTKGLKGFNLKMKRGTVTAIVGPTGAGKTTISRLLLRFYDTTSGSIFINGVDIKSSTQKSLRGLIGVVPQDTPMFNDTIKYNIAYGKRDATQSELETAARSAKILDFINSQDLGWETMVGERGLKLSGGEKQRVAIARCLLKDPDICVLDEATSALDTITEQSVQEALNGLSQNGKRTTLVIAHRLGTIKKADQICVVGDGVVQELGTHEELMKIEGGKYKELWNMQLKSTKGEDD</sequence>
<dbReference type="SUPFAM" id="SSF52540">
    <property type="entry name" value="P-loop containing nucleoside triphosphate hydrolases"/>
    <property type="match status" value="1"/>
</dbReference>
<dbReference type="InterPro" id="IPR003439">
    <property type="entry name" value="ABC_transporter-like_ATP-bd"/>
</dbReference>
<evidence type="ECO:0000256" key="1">
    <source>
        <dbReference type="ARBA" id="ARBA00004141"/>
    </source>
</evidence>
<reference evidence="12" key="1">
    <citation type="journal article" date="2023" name="Commun. Biol.">
        <title>Genome analysis of Parmales, the sister group of diatoms, reveals the evolutionary specialization of diatoms from phago-mixotrophs to photoautotrophs.</title>
        <authorList>
            <person name="Ban H."/>
            <person name="Sato S."/>
            <person name="Yoshikawa S."/>
            <person name="Yamada K."/>
            <person name="Nakamura Y."/>
            <person name="Ichinomiya M."/>
            <person name="Sato N."/>
            <person name="Blanc-Mathieu R."/>
            <person name="Endo H."/>
            <person name="Kuwata A."/>
            <person name="Ogata H."/>
        </authorList>
    </citation>
    <scope>NUCLEOTIDE SEQUENCE [LARGE SCALE GENOMIC DNA]</scope>
    <source>
        <strain evidence="12">NIES 3700</strain>
    </source>
</reference>
<organism evidence="11 12">
    <name type="scientific">Triparma laevis f. longispina</name>
    <dbReference type="NCBI Taxonomy" id="1714387"/>
    <lineage>
        <taxon>Eukaryota</taxon>
        <taxon>Sar</taxon>
        <taxon>Stramenopiles</taxon>
        <taxon>Ochrophyta</taxon>
        <taxon>Bolidophyceae</taxon>
        <taxon>Parmales</taxon>
        <taxon>Triparmaceae</taxon>
        <taxon>Triparma</taxon>
    </lineage>
</organism>
<evidence type="ECO:0000259" key="10">
    <source>
        <dbReference type="PROSITE" id="PS50929"/>
    </source>
</evidence>
<evidence type="ECO:0000259" key="9">
    <source>
        <dbReference type="PROSITE" id="PS50893"/>
    </source>
</evidence>
<dbReference type="Pfam" id="PF00664">
    <property type="entry name" value="ABC_membrane"/>
    <property type="match status" value="1"/>
</dbReference>
<feature type="transmembrane region" description="Helical" evidence="8">
    <location>
        <begin position="199"/>
        <end position="222"/>
    </location>
</feature>
<keyword evidence="3 8" id="KW-0812">Transmembrane</keyword>
<dbReference type="Proteomes" id="UP001165122">
    <property type="component" value="Unassembled WGS sequence"/>
</dbReference>
<dbReference type="InterPro" id="IPR039421">
    <property type="entry name" value="Type_1_exporter"/>
</dbReference>
<accession>A0A9W7KYM5</accession>
<keyword evidence="7 8" id="KW-0472">Membrane</keyword>
<dbReference type="EMBL" id="BRXW01000259">
    <property type="protein sequence ID" value="GMI16668.1"/>
    <property type="molecule type" value="Genomic_DNA"/>
</dbReference>
<proteinExistence type="predicted"/>
<dbReference type="InterPro" id="IPR027417">
    <property type="entry name" value="P-loop_NTPase"/>
</dbReference>
<dbReference type="Gene3D" id="3.40.50.300">
    <property type="entry name" value="P-loop containing nucleotide triphosphate hydrolases"/>
    <property type="match status" value="1"/>
</dbReference>
<dbReference type="InterPro" id="IPR003593">
    <property type="entry name" value="AAA+_ATPase"/>
</dbReference>
<dbReference type="PROSITE" id="PS50929">
    <property type="entry name" value="ABC_TM1F"/>
    <property type="match status" value="1"/>
</dbReference>
<comment type="subcellular location">
    <subcellularLocation>
        <location evidence="1">Membrane</location>
        <topology evidence="1">Multi-pass membrane protein</topology>
    </subcellularLocation>
</comment>
<dbReference type="GO" id="GO:0016887">
    <property type="term" value="F:ATP hydrolysis activity"/>
    <property type="evidence" value="ECO:0007669"/>
    <property type="project" value="InterPro"/>
</dbReference>
<keyword evidence="4" id="KW-0547">Nucleotide-binding</keyword>
<dbReference type="SMART" id="SM00382">
    <property type="entry name" value="AAA"/>
    <property type="match status" value="1"/>
</dbReference>
<evidence type="ECO:0000256" key="3">
    <source>
        <dbReference type="ARBA" id="ARBA00022692"/>
    </source>
</evidence>
<dbReference type="SUPFAM" id="SSF90123">
    <property type="entry name" value="ABC transporter transmembrane region"/>
    <property type="match status" value="1"/>
</dbReference>
<dbReference type="FunFam" id="3.40.50.300:FF:000604">
    <property type="entry name" value="ABC transporter B family member 28"/>
    <property type="match status" value="1"/>
</dbReference>